<dbReference type="Proteomes" id="UP000050741">
    <property type="component" value="Unassembled WGS sequence"/>
</dbReference>
<proteinExistence type="predicted"/>
<feature type="transmembrane region" description="Helical" evidence="1">
    <location>
        <begin position="85"/>
        <end position="105"/>
    </location>
</feature>
<feature type="transmembrane region" description="Helical" evidence="1">
    <location>
        <begin position="12"/>
        <end position="33"/>
    </location>
</feature>
<protein>
    <submittedName>
        <fullName evidence="3">7TM_GPCR_Srx domain-containing protein</fullName>
    </submittedName>
</protein>
<reference evidence="2" key="1">
    <citation type="submission" date="2014-05" db="EMBL/GenBank/DDBJ databases">
        <title>The genome and life-stage specific transcriptomes of Globodera pallida elucidate key aspects of plant parasitism by a cyst nematode.</title>
        <authorList>
            <person name="Cotton J.A."/>
            <person name="Lilley C.J."/>
            <person name="Jones L.M."/>
            <person name="Kikuchi T."/>
            <person name="Reid A.J."/>
            <person name="Thorpe P."/>
            <person name="Tsai I.J."/>
            <person name="Beasley H."/>
            <person name="Blok V."/>
            <person name="Cock P.J.A."/>
            <person name="Van den Akker S.E."/>
            <person name="Holroyd N."/>
            <person name="Hunt M."/>
            <person name="Mantelin S."/>
            <person name="Naghra H."/>
            <person name="Pain A."/>
            <person name="Palomares-Rius J.E."/>
            <person name="Zarowiecki M."/>
            <person name="Berriman M."/>
            <person name="Jones J.T."/>
            <person name="Urwin P.E."/>
        </authorList>
    </citation>
    <scope>NUCLEOTIDE SEQUENCE [LARGE SCALE GENOMIC DNA]</scope>
    <source>
        <strain evidence="2">Lindley</strain>
    </source>
</reference>
<feature type="transmembrane region" description="Helical" evidence="1">
    <location>
        <begin position="252"/>
        <end position="275"/>
    </location>
</feature>
<keyword evidence="1" id="KW-0472">Membrane</keyword>
<feature type="transmembrane region" description="Helical" evidence="1">
    <location>
        <begin position="117"/>
        <end position="138"/>
    </location>
</feature>
<evidence type="ECO:0000313" key="2">
    <source>
        <dbReference type="Proteomes" id="UP000050741"/>
    </source>
</evidence>
<sequence>MGERFVRWDAVVRNFLFVDSMLYSFIGLCLIIAPHHIAQLIMKRHVTDGVHWHLLRCIGGQFLATACLTWRCTSAARSSLHSTCLLLRLLASMLSAFVFAHNQAIHAEFVETAIIRLLVWLFVANSVACLLLLLVNGWPKYERIGTISRWGNIFCQLDSVMAIMIGFGWTFSPLWLLHRQVLVLLDPSHQLCGQIIGVNFLTSYIISTYALNCGRREAFQMAAETRLIMIFYINLAQFWSQFFYHEHWSNKHFAGISVFITWTSIALVYRIYLWLASDENEVVMAIAQNGTTLANGSKGYWGPDSWTVDNPTVDN</sequence>
<organism evidence="2 3">
    <name type="scientific">Globodera pallida</name>
    <name type="common">Potato cyst nematode worm</name>
    <name type="synonym">Heterodera pallida</name>
    <dbReference type="NCBI Taxonomy" id="36090"/>
    <lineage>
        <taxon>Eukaryota</taxon>
        <taxon>Metazoa</taxon>
        <taxon>Ecdysozoa</taxon>
        <taxon>Nematoda</taxon>
        <taxon>Chromadorea</taxon>
        <taxon>Rhabditida</taxon>
        <taxon>Tylenchina</taxon>
        <taxon>Tylenchomorpha</taxon>
        <taxon>Tylenchoidea</taxon>
        <taxon>Heteroderidae</taxon>
        <taxon>Heteroderinae</taxon>
        <taxon>Globodera</taxon>
    </lineage>
</organism>
<evidence type="ECO:0000256" key="1">
    <source>
        <dbReference type="SAM" id="Phobius"/>
    </source>
</evidence>
<accession>A0A183C7K3</accession>
<keyword evidence="2" id="KW-1185">Reference proteome</keyword>
<feature type="transmembrane region" description="Helical" evidence="1">
    <location>
        <begin position="150"/>
        <end position="171"/>
    </location>
</feature>
<dbReference type="WBParaSite" id="GPLIN_000884900">
    <property type="protein sequence ID" value="GPLIN_000884900"/>
    <property type="gene ID" value="GPLIN_000884900"/>
</dbReference>
<keyword evidence="1" id="KW-1133">Transmembrane helix</keyword>
<feature type="transmembrane region" description="Helical" evidence="1">
    <location>
        <begin position="223"/>
        <end position="240"/>
    </location>
</feature>
<reference evidence="3" key="2">
    <citation type="submission" date="2016-06" db="UniProtKB">
        <authorList>
            <consortium name="WormBaseParasite"/>
        </authorList>
    </citation>
    <scope>IDENTIFICATION</scope>
</reference>
<evidence type="ECO:0000313" key="3">
    <source>
        <dbReference type="WBParaSite" id="GPLIN_000884900"/>
    </source>
</evidence>
<dbReference type="AlphaFoldDB" id="A0A183C7K3"/>
<keyword evidence="1" id="KW-0812">Transmembrane</keyword>
<name>A0A183C7K3_GLOPA</name>
<feature type="transmembrane region" description="Helical" evidence="1">
    <location>
        <begin position="191"/>
        <end position="211"/>
    </location>
</feature>